<dbReference type="PANTHER" id="PTHR43335">
    <property type="entry name" value="ABC TRANSPORTER, ATP-BINDING PROTEIN"/>
    <property type="match status" value="1"/>
</dbReference>
<dbReference type="EMBL" id="CABPRV010000003">
    <property type="protein sequence ID" value="VVD87786.1"/>
    <property type="molecule type" value="Genomic_DNA"/>
</dbReference>
<dbReference type="PANTHER" id="PTHR43335:SF4">
    <property type="entry name" value="ABC TRANSPORTER, ATP-BINDING PROTEIN"/>
    <property type="match status" value="1"/>
</dbReference>
<dbReference type="Pfam" id="PF00005">
    <property type="entry name" value="ABC_tran"/>
    <property type="match status" value="1"/>
</dbReference>
<dbReference type="GO" id="GO:0005524">
    <property type="term" value="F:ATP binding"/>
    <property type="evidence" value="ECO:0007669"/>
    <property type="project" value="UniProtKB-KW"/>
</dbReference>
<keyword evidence="5" id="KW-1185">Reference proteome</keyword>
<protein>
    <submittedName>
        <fullName evidence="4">ABC transporter ATP-binding protein</fullName>
    </submittedName>
</protein>
<dbReference type="RefSeq" id="WP_343032029.1">
    <property type="nucleotide sequence ID" value="NZ_CABPRV010000003.1"/>
</dbReference>
<accession>A0ABY6VTT2</accession>
<evidence type="ECO:0000259" key="3">
    <source>
        <dbReference type="Pfam" id="PF00005"/>
    </source>
</evidence>
<dbReference type="InterPro" id="IPR003439">
    <property type="entry name" value="ABC_transporter-like_ATP-bd"/>
</dbReference>
<evidence type="ECO:0000256" key="1">
    <source>
        <dbReference type="ARBA" id="ARBA00005417"/>
    </source>
</evidence>
<comment type="similarity">
    <text evidence="1">Belongs to the ABC transporter superfamily.</text>
</comment>
<dbReference type="Proteomes" id="UP000366065">
    <property type="component" value="Unassembled WGS sequence"/>
</dbReference>
<reference evidence="4 5" key="1">
    <citation type="submission" date="2019-08" db="EMBL/GenBank/DDBJ databases">
        <authorList>
            <person name="Peeters C."/>
        </authorList>
    </citation>
    <scope>NUCLEOTIDE SEQUENCE [LARGE SCALE GENOMIC DNA]</scope>
    <source>
        <strain evidence="4 5">LMG 20602</strain>
    </source>
</reference>
<feature type="domain" description="ABC transporter" evidence="3">
    <location>
        <begin position="46"/>
        <end position="168"/>
    </location>
</feature>
<sequence length="221" mass="24122">MSEMRDVMHHEPLLCFEGLTRRFDDFVLFERLGLRAGAGCFALRDEGGGGKTTLLGMLAGAVDAGDGKVWIDGRSMQSAPEAAKAALAVVPFDCLTEPSQTGRGFLEQRAAQRRTTITADVLDLAERFSLMPHMEKRFDQMSTGTRRKFYLTAALFGAPRVILADEPSGGLDGPSRAVLIDLFKSFGKDRCVFFSTHDDELAEGCQATTLGFADLTNFRAD</sequence>
<proteinExistence type="inferred from homology"/>
<dbReference type="InterPro" id="IPR027417">
    <property type="entry name" value="P-loop_NTPase"/>
</dbReference>
<dbReference type="Gene3D" id="3.40.50.300">
    <property type="entry name" value="P-loop containing nucleotide triphosphate hydrolases"/>
    <property type="match status" value="1"/>
</dbReference>
<dbReference type="SUPFAM" id="SSF52540">
    <property type="entry name" value="P-loop containing nucleoside triphosphate hydrolases"/>
    <property type="match status" value="1"/>
</dbReference>
<keyword evidence="2" id="KW-0813">Transport</keyword>
<comment type="caution">
    <text evidence="4">The sequence shown here is derived from an EMBL/GenBank/DDBJ whole genome shotgun (WGS) entry which is preliminary data.</text>
</comment>
<organism evidence="4 5">
    <name type="scientific">Pandoraea capi</name>
    <dbReference type="NCBI Taxonomy" id="2508286"/>
    <lineage>
        <taxon>Bacteria</taxon>
        <taxon>Pseudomonadati</taxon>
        <taxon>Pseudomonadota</taxon>
        <taxon>Betaproteobacteria</taxon>
        <taxon>Burkholderiales</taxon>
        <taxon>Burkholderiaceae</taxon>
        <taxon>Pandoraea</taxon>
    </lineage>
</organism>
<keyword evidence="4" id="KW-0067">ATP-binding</keyword>
<keyword evidence="4" id="KW-0547">Nucleotide-binding</keyword>
<evidence type="ECO:0000313" key="5">
    <source>
        <dbReference type="Proteomes" id="UP000366065"/>
    </source>
</evidence>
<evidence type="ECO:0000256" key="2">
    <source>
        <dbReference type="ARBA" id="ARBA00022448"/>
    </source>
</evidence>
<name>A0ABY6VTT2_9BURK</name>
<gene>
    <name evidence="4" type="ORF">PCA20602_01461</name>
</gene>
<evidence type="ECO:0000313" key="4">
    <source>
        <dbReference type="EMBL" id="VVD87786.1"/>
    </source>
</evidence>